<keyword evidence="8" id="KW-1185">Reference proteome</keyword>
<evidence type="ECO:0000256" key="1">
    <source>
        <dbReference type="ARBA" id="ARBA00004651"/>
    </source>
</evidence>
<keyword evidence="2" id="KW-1003">Cell membrane</keyword>
<evidence type="ECO:0000256" key="3">
    <source>
        <dbReference type="ARBA" id="ARBA00022692"/>
    </source>
</evidence>
<dbReference type="PANTHER" id="PTHR10010">
    <property type="entry name" value="SOLUTE CARRIER FAMILY 34 SODIUM PHOSPHATE , MEMBER 2-RELATED"/>
    <property type="match status" value="1"/>
</dbReference>
<feature type="transmembrane region" description="Helical" evidence="6">
    <location>
        <begin position="86"/>
        <end position="107"/>
    </location>
</feature>
<dbReference type="EMBL" id="JACHEO010000004">
    <property type="protein sequence ID" value="MBB5347421.1"/>
    <property type="molecule type" value="Genomic_DNA"/>
</dbReference>
<name>A0A840V2Q2_9BACT</name>
<reference evidence="7 8" key="1">
    <citation type="submission" date="2020-08" db="EMBL/GenBank/DDBJ databases">
        <title>Genomic Encyclopedia of Type Strains, Phase IV (KMG-IV): sequencing the most valuable type-strain genomes for metagenomic binning, comparative biology and taxonomic classification.</title>
        <authorList>
            <person name="Goeker M."/>
        </authorList>
    </citation>
    <scope>NUCLEOTIDE SEQUENCE [LARGE SCALE GENOMIC DNA]</scope>
    <source>
        <strain evidence="7 8">DSM 28570</strain>
    </source>
</reference>
<comment type="caution">
    <text evidence="7">The sequence shown here is derived from an EMBL/GenBank/DDBJ whole genome shotgun (WGS) entry which is preliminary data.</text>
</comment>
<feature type="transmembrane region" description="Helical" evidence="6">
    <location>
        <begin position="50"/>
        <end position="74"/>
    </location>
</feature>
<gene>
    <name evidence="7" type="ORF">HNQ81_001137</name>
</gene>
<dbReference type="NCBIfam" id="NF037997">
    <property type="entry name" value="Na_Pi_symport"/>
    <property type="match status" value="1"/>
</dbReference>
<feature type="transmembrane region" description="Helical" evidence="6">
    <location>
        <begin position="291"/>
        <end position="311"/>
    </location>
</feature>
<dbReference type="GO" id="GO:0005436">
    <property type="term" value="F:sodium:phosphate symporter activity"/>
    <property type="evidence" value="ECO:0007669"/>
    <property type="project" value="InterPro"/>
</dbReference>
<sequence>MSGGIVINAFGGLAIFLLAMLMMTEGLTIFAGSGLKQLLGRWTSTPLRGVAAGILVTGLVQSSSAVTVATLGFVNAGVLTLRQALGVIFGTNVGTTMTAWMVSLLGFGFKIESFALPILTLGVILRLIAPRRRWKGLGKALAGFGLFFLGLAILKEAFAELAHTYSAEVAGGTIAGGPLALLLVGFVATVLTQSSSAAIAIILTAAAGGVIGLDMAGAAVIGANLGTTSTAAVAVFKATPAAKRLALGHIFFNAVTGVVALLLLPAFLWLIGELAEMLGMHNGAATKLALFHTVFNVLGVFLMLPLTGLLAKLLERLFQSVEEDIGRPRHLDSTLAATPALAVAALHEELQRLLGIVTGILHSALSGAARTPDLEKQADAVHTLTEAIAGFVASLRADAMTQQAAGEMADALYAARHFREAARLAPSMRLLVKQAGRLEDSAAGQPLQQVLALAGDCISEAPAAEQTTSSDTRLDELRWISRQARKGLLDTALHRQLSVDGLDIVLEALYSTRRALEQLIKGRLLARGWQKTEIGAEKGERQEQIAAQVKAE</sequence>
<evidence type="ECO:0000313" key="7">
    <source>
        <dbReference type="EMBL" id="MBB5347421.1"/>
    </source>
</evidence>
<dbReference type="AlphaFoldDB" id="A0A840V2Q2"/>
<dbReference type="NCBIfam" id="TIGR00704">
    <property type="entry name" value="NaPi_cotrn_rel"/>
    <property type="match status" value="1"/>
</dbReference>
<keyword evidence="3 6" id="KW-0812">Transmembrane</keyword>
<feature type="transmembrane region" description="Helical" evidence="6">
    <location>
        <begin position="7"/>
        <end position="30"/>
    </location>
</feature>
<dbReference type="GO" id="GO:0044341">
    <property type="term" value="P:sodium-dependent phosphate transport"/>
    <property type="evidence" value="ECO:0007669"/>
    <property type="project" value="InterPro"/>
</dbReference>
<proteinExistence type="predicted"/>
<evidence type="ECO:0000256" key="6">
    <source>
        <dbReference type="SAM" id="Phobius"/>
    </source>
</evidence>
<evidence type="ECO:0000256" key="5">
    <source>
        <dbReference type="ARBA" id="ARBA00023136"/>
    </source>
</evidence>
<feature type="transmembrane region" description="Helical" evidence="6">
    <location>
        <begin position="136"/>
        <end position="154"/>
    </location>
</feature>
<dbReference type="PANTHER" id="PTHR10010:SF46">
    <property type="entry name" value="SODIUM-DEPENDENT PHOSPHATE TRANSPORT PROTEIN 2B"/>
    <property type="match status" value="1"/>
</dbReference>
<organism evidence="7 8">
    <name type="scientific">Desulfoprunum benzoelyticum</name>
    <dbReference type="NCBI Taxonomy" id="1506996"/>
    <lineage>
        <taxon>Bacteria</taxon>
        <taxon>Pseudomonadati</taxon>
        <taxon>Thermodesulfobacteriota</taxon>
        <taxon>Desulfobulbia</taxon>
        <taxon>Desulfobulbales</taxon>
        <taxon>Desulfobulbaceae</taxon>
        <taxon>Desulfoprunum</taxon>
    </lineage>
</organism>
<protein>
    <submittedName>
        <fullName evidence="7">Phosphate:Na+ symporter</fullName>
    </submittedName>
</protein>
<keyword evidence="4 6" id="KW-1133">Transmembrane helix</keyword>
<accession>A0A840V2Q2</accession>
<dbReference type="InterPro" id="IPR004633">
    <property type="entry name" value="NaPi_cotrn-rel/YqeW-like"/>
</dbReference>
<dbReference type="GO" id="GO:0005886">
    <property type="term" value="C:plasma membrane"/>
    <property type="evidence" value="ECO:0007669"/>
    <property type="project" value="UniProtKB-SubCell"/>
</dbReference>
<feature type="transmembrane region" description="Helical" evidence="6">
    <location>
        <begin position="113"/>
        <end position="129"/>
    </location>
</feature>
<evidence type="ECO:0000256" key="2">
    <source>
        <dbReference type="ARBA" id="ARBA00022475"/>
    </source>
</evidence>
<dbReference type="InterPro" id="IPR003841">
    <property type="entry name" value="Na/Pi_transpt"/>
</dbReference>
<evidence type="ECO:0000313" key="8">
    <source>
        <dbReference type="Proteomes" id="UP000539642"/>
    </source>
</evidence>
<feature type="transmembrane region" description="Helical" evidence="6">
    <location>
        <begin position="197"/>
        <end position="213"/>
    </location>
</feature>
<dbReference type="Proteomes" id="UP000539642">
    <property type="component" value="Unassembled WGS sequence"/>
</dbReference>
<feature type="transmembrane region" description="Helical" evidence="6">
    <location>
        <begin position="250"/>
        <end position="271"/>
    </location>
</feature>
<dbReference type="RefSeq" id="WP_183349172.1">
    <property type="nucleotide sequence ID" value="NZ_JACHEO010000004.1"/>
</dbReference>
<dbReference type="Pfam" id="PF02690">
    <property type="entry name" value="Na_Pi_cotrans"/>
    <property type="match status" value="2"/>
</dbReference>
<feature type="transmembrane region" description="Helical" evidence="6">
    <location>
        <begin position="169"/>
        <end position="190"/>
    </location>
</feature>
<keyword evidence="5 6" id="KW-0472">Membrane</keyword>
<comment type="subcellular location">
    <subcellularLocation>
        <location evidence="1">Cell membrane</location>
        <topology evidence="1">Multi-pass membrane protein</topology>
    </subcellularLocation>
</comment>
<evidence type="ECO:0000256" key="4">
    <source>
        <dbReference type="ARBA" id="ARBA00022989"/>
    </source>
</evidence>